<reference evidence="3 4" key="1">
    <citation type="submission" date="2019-01" db="EMBL/GenBank/DDBJ databases">
        <authorList>
            <person name="Chen W.-M."/>
        </authorList>
    </citation>
    <scope>NUCLEOTIDE SEQUENCE [LARGE SCALE GENOMIC DNA]</scope>
    <source>
        <strain evidence="3 4">YBJ-36</strain>
    </source>
</reference>
<dbReference type="Proteomes" id="UP000282759">
    <property type="component" value="Unassembled WGS sequence"/>
</dbReference>
<sequence length="467" mass="53089">MICLAFTCSFVQAQHLVVKPSSTIIETSDGKHFLWLGDTAWDLFIKLNKQQINQYLDNRKDNGFTVIQAAILGVDGTGRKTNAYNELPFTKQGVPAINEKYFKRIDEVIDEAGKRGLYMALLPTWAAGIFNKEGKSSLLNTQTAYEYGRLLGKRYRDKPVIWILGGDRNVQTDNEYEIWNAMAKGITETNNGQNLITYHPTAPVTSSYWFHNQAWLSFNGIQTGHERKFNPVYEFAAVFSQSLPLKPYVNLEPAYEDIAVQFWKQTDYAAAGKTVDDVIGNKGLIKDTSFFKKGFFDGYDIRMEAYWTFFAGGAGYTYGNNAIWQMYRPGDKYEVAALHYWNTALNRPGATAIKYMRQLFTQYPLGSFHIDQSVIYGANFYNDEHIRAVVANNNSFLLIYLNKGQSVRVVMNKLQSSGEAYWFNPRNGEKQLIGKIENTGIKTFNPPKENTPAGNDWILILQSSQTN</sequence>
<keyword evidence="4" id="KW-1185">Reference proteome</keyword>
<dbReference type="Pfam" id="PF13204">
    <property type="entry name" value="Apiosidase"/>
    <property type="match status" value="1"/>
</dbReference>
<evidence type="ECO:0000259" key="2">
    <source>
        <dbReference type="Pfam" id="PF13204"/>
    </source>
</evidence>
<evidence type="ECO:0000313" key="4">
    <source>
        <dbReference type="Proteomes" id="UP000282759"/>
    </source>
</evidence>
<proteinExistence type="predicted"/>
<protein>
    <submittedName>
        <fullName evidence="3">DUF4038 domain-containing protein</fullName>
    </submittedName>
</protein>
<dbReference type="Pfam" id="PF12904">
    <property type="entry name" value="Collagen_bind_2"/>
    <property type="match status" value="1"/>
</dbReference>
<dbReference type="SUPFAM" id="SSF51445">
    <property type="entry name" value="(Trans)glycosidases"/>
    <property type="match status" value="1"/>
</dbReference>
<evidence type="ECO:0000313" key="3">
    <source>
        <dbReference type="EMBL" id="RVU03184.1"/>
    </source>
</evidence>
<organism evidence="3 4">
    <name type="scientific">Mucilaginibacter limnophilus</name>
    <dbReference type="NCBI Taxonomy" id="1932778"/>
    <lineage>
        <taxon>Bacteria</taxon>
        <taxon>Pseudomonadati</taxon>
        <taxon>Bacteroidota</taxon>
        <taxon>Sphingobacteriia</taxon>
        <taxon>Sphingobacteriales</taxon>
        <taxon>Sphingobacteriaceae</taxon>
        <taxon>Mucilaginibacter</taxon>
    </lineage>
</organism>
<accession>A0A437MZZ6</accession>
<dbReference type="EMBL" id="SACK01000001">
    <property type="protein sequence ID" value="RVU03184.1"/>
    <property type="molecule type" value="Genomic_DNA"/>
</dbReference>
<dbReference type="PANTHER" id="PTHR37836">
    <property type="entry name" value="LMO1036 PROTEIN"/>
    <property type="match status" value="1"/>
</dbReference>
<dbReference type="InterPro" id="IPR017853">
    <property type="entry name" value="GH"/>
</dbReference>
<dbReference type="InterPro" id="IPR024749">
    <property type="entry name" value="Collagen-bd_put"/>
</dbReference>
<dbReference type="PANTHER" id="PTHR37836:SF3">
    <property type="entry name" value="ENDOGLUCANASE"/>
    <property type="match status" value="1"/>
</dbReference>
<dbReference type="InterPro" id="IPR025277">
    <property type="entry name" value="Apiosidase-like_cat_dom"/>
</dbReference>
<dbReference type="AlphaFoldDB" id="A0A437MZZ6"/>
<feature type="domain" description="Putative collagen-binding" evidence="1">
    <location>
        <begin position="371"/>
        <end position="462"/>
    </location>
</feature>
<dbReference type="Gene3D" id="3.20.20.80">
    <property type="entry name" value="Glycosidases"/>
    <property type="match status" value="1"/>
</dbReference>
<gene>
    <name evidence="3" type="ORF">EOD41_02935</name>
</gene>
<evidence type="ECO:0000259" key="1">
    <source>
        <dbReference type="Pfam" id="PF12904"/>
    </source>
</evidence>
<feature type="domain" description="Apiosidase-like catalytic" evidence="2">
    <location>
        <begin position="24"/>
        <end position="365"/>
    </location>
</feature>
<comment type="caution">
    <text evidence="3">The sequence shown here is derived from an EMBL/GenBank/DDBJ whole genome shotgun (WGS) entry which is preliminary data.</text>
</comment>
<dbReference type="OrthoDB" id="59486at2"/>
<name>A0A437MZZ6_9SPHI</name>